<dbReference type="KEGG" id="mpau:ZMTM_11000"/>
<dbReference type="NCBIfam" id="TIGR02595">
    <property type="entry name" value="PEP_CTERM"/>
    <property type="match status" value="1"/>
</dbReference>
<keyword evidence="5" id="KW-1185">Reference proteome</keyword>
<feature type="domain" description="Ice-binding protein C-terminal" evidence="2">
    <location>
        <begin position="272"/>
        <end position="296"/>
    </location>
</feature>
<name>A0A8D5GAT6_9PROT</name>
<feature type="domain" description="Choice-of-anchor A" evidence="3">
    <location>
        <begin position="26"/>
        <end position="255"/>
    </location>
</feature>
<feature type="signal peptide" evidence="1">
    <location>
        <begin position="1"/>
        <end position="22"/>
    </location>
</feature>
<evidence type="ECO:0000259" key="2">
    <source>
        <dbReference type="Pfam" id="PF07589"/>
    </source>
</evidence>
<dbReference type="InterPro" id="IPR013424">
    <property type="entry name" value="Ice-binding_C"/>
</dbReference>
<evidence type="ECO:0008006" key="6">
    <source>
        <dbReference type="Google" id="ProtNLM"/>
    </source>
</evidence>
<dbReference type="RefSeq" id="WP_225907110.1">
    <property type="nucleotide sequence ID" value="NZ_AP024110.1"/>
</dbReference>
<proteinExistence type="predicted"/>
<organism evidence="4 5">
    <name type="scientific">Methyloradius palustris</name>
    <dbReference type="NCBI Taxonomy" id="2778876"/>
    <lineage>
        <taxon>Bacteria</taxon>
        <taxon>Pseudomonadati</taxon>
        <taxon>Pseudomonadota</taxon>
        <taxon>Betaproteobacteria</taxon>
        <taxon>Nitrosomonadales</taxon>
        <taxon>Methylophilaceae</taxon>
        <taxon>Methyloradius</taxon>
    </lineage>
</organism>
<evidence type="ECO:0000313" key="5">
    <source>
        <dbReference type="Proteomes" id="UP000826722"/>
    </source>
</evidence>
<dbReference type="Pfam" id="PF20597">
    <property type="entry name" value="pAdhesive_15"/>
    <property type="match status" value="1"/>
</dbReference>
<reference evidence="4" key="1">
    <citation type="journal article" date="2021" name="Arch. Microbiol.">
        <title>Methyloradius palustris gen. nov., sp. nov., a methanol-oxidizing bacterium isolated from snow.</title>
        <authorList>
            <person name="Miyadera T."/>
            <person name="Kojima H."/>
            <person name="Fukui M."/>
        </authorList>
    </citation>
    <scope>NUCLEOTIDE SEQUENCE</scope>
    <source>
        <strain evidence="4">Zm11</strain>
    </source>
</reference>
<dbReference type="Proteomes" id="UP000826722">
    <property type="component" value="Chromosome"/>
</dbReference>
<feature type="chain" id="PRO_5034976818" description="PEP-CTERM protein-sorting domain-containing protein" evidence="1">
    <location>
        <begin position="23"/>
        <end position="307"/>
    </location>
</feature>
<dbReference type="EMBL" id="AP024110">
    <property type="protein sequence ID" value="BCM24841.1"/>
    <property type="molecule type" value="Genomic_DNA"/>
</dbReference>
<evidence type="ECO:0000313" key="4">
    <source>
        <dbReference type="EMBL" id="BCM24841.1"/>
    </source>
</evidence>
<gene>
    <name evidence="4" type="ORF">ZMTM_11000</name>
</gene>
<dbReference type="AlphaFoldDB" id="A0A8D5GAT6"/>
<dbReference type="InterPro" id="IPR026588">
    <property type="entry name" value="Choice_anch_A"/>
</dbReference>
<dbReference type="Pfam" id="PF07589">
    <property type="entry name" value="PEP-CTERM"/>
    <property type="match status" value="1"/>
</dbReference>
<dbReference type="NCBIfam" id="TIGR04215">
    <property type="entry name" value="choice_anch_A"/>
    <property type="match status" value="1"/>
</dbReference>
<keyword evidence="1" id="KW-0732">Signal</keyword>
<accession>A0A8D5GAT6</accession>
<evidence type="ECO:0000256" key="1">
    <source>
        <dbReference type="SAM" id="SignalP"/>
    </source>
</evidence>
<sequence>MRNFGVSIVATAFMLMANSVMATTSLNDVTSYNAFIFNNADSQGTVGGALAAGGNVTLHNNGINGTSNDGYALVVGGSLTKEWANISGKTWVGGTKSAPQWDSYTNYAASGTPAPINFATAKADLTALSGTFAGAATTATAAYAYSGVTFTGSNSSVEYIDLVGSQFSAINNATFNTFAAGSTIILNISGLTGGLTNMSLSAGSNYNLVLNYYEATSLYFNSVNIAATILAPNATITGGNGTITGTVIANNWNSSVTLAAGHADFSNLVTAPVPEPSTYAMLLVGLFLVGAASRRKISLRKSEFNAH</sequence>
<evidence type="ECO:0000259" key="3">
    <source>
        <dbReference type="Pfam" id="PF20597"/>
    </source>
</evidence>
<protein>
    <recommendedName>
        <fullName evidence="6">PEP-CTERM protein-sorting domain-containing protein</fullName>
    </recommendedName>
</protein>